<gene>
    <name evidence="1" type="ORF">MRATA1EN3_LOCUS15340</name>
</gene>
<dbReference type="EMBL" id="OX596111">
    <property type="protein sequence ID" value="CAI9704127.1"/>
    <property type="molecule type" value="Genomic_DNA"/>
</dbReference>
<organism evidence="1 2">
    <name type="scientific">Rangifer tarandus platyrhynchus</name>
    <name type="common">Svalbard reindeer</name>
    <dbReference type="NCBI Taxonomy" id="3082113"/>
    <lineage>
        <taxon>Eukaryota</taxon>
        <taxon>Metazoa</taxon>
        <taxon>Chordata</taxon>
        <taxon>Craniata</taxon>
        <taxon>Vertebrata</taxon>
        <taxon>Euteleostomi</taxon>
        <taxon>Mammalia</taxon>
        <taxon>Eutheria</taxon>
        <taxon>Laurasiatheria</taxon>
        <taxon>Artiodactyla</taxon>
        <taxon>Ruminantia</taxon>
        <taxon>Pecora</taxon>
        <taxon>Cervidae</taxon>
        <taxon>Odocoileinae</taxon>
        <taxon>Rangifer</taxon>
    </lineage>
</organism>
<reference evidence="1" key="1">
    <citation type="submission" date="2023-05" db="EMBL/GenBank/DDBJ databases">
        <authorList>
            <consortium name="ELIXIR-Norway"/>
        </authorList>
    </citation>
    <scope>NUCLEOTIDE SEQUENCE</scope>
</reference>
<evidence type="ECO:0000313" key="1">
    <source>
        <dbReference type="EMBL" id="CAI9704127.1"/>
    </source>
</evidence>
<accession>A0ACB0EUV4</accession>
<evidence type="ECO:0000313" key="2">
    <source>
        <dbReference type="Proteomes" id="UP001162501"/>
    </source>
</evidence>
<proteinExistence type="predicted"/>
<name>A0ACB0EUV4_RANTA</name>
<protein>
    <submittedName>
        <fullName evidence="1">Uncharacterized protein</fullName>
    </submittedName>
</protein>
<dbReference type="Proteomes" id="UP001162501">
    <property type="component" value="Chromosome 27"/>
</dbReference>
<sequence>MSSQRSLLASGGDRQGHTGRRGLVTVRTAGGASAAARAPCLPPHWVSRAAEPPAGARGGAHGQLLSPPACTEEPQRSRIKGAPPLRPPSHFKDTRVAEQCHLADGRSCLGEGERLALLPSQRENIFSESEKGRSVLFCLEAADGPNIPVLPDRFVGHTPSRAQSVRCGPMPQKKCN</sequence>